<organism evidence="5 6">
    <name type="scientific">Dioszegia hungarica</name>
    <dbReference type="NCBI Taxonomy" id="4972"/>
    <lineage>
        <taxon>Eukaryota</taxon>
        <taxon>Fungi</taxon>
        <taxon>Dikarya</taxon>
        <taxon>Basidiomycota</taxon>
        <taxon>Agaricomycotina</taxon>
        <taxon>Tremellomycetes</taxon>
        <taxon>Tremellales</taxon>
        <taxon>Bulleribasidiaceae</taxon>
        <taxon>Dioszegia</taxon>
    </lineage>
</organism>
<sequence>MRMPAMSPTMTEGGIAGWKKQEGESFAAGDVLLEMETDKATIDVEAQDDGIMGKILVQAGAQKVPVGQVIALLAEEGDDLASIEVPSDLSPPGAEAPPPKAGASAEKKAEVPKKAEASSSTPPPAKTEAPKKDHDGHKVVKHSKPLFPSVMRLLLDSSLTSAQIAKLKGTGRHGMLTKGDVLTAMGKISNPYGSAEKMSTDAMGPSGKRASESKATAPASKPVKEDPLDGPALRRLILAGMSKATQPSTPLIDHSHSSLPLSHDSFDEILSPYSSLLPPAQPRVGIPGAGELAAMEGKGAGKTDEWAGLF</sequence>
<dbReference type="Gene3D" id="2.40.50.100">
    <property type="match status" value="1"/>
</dbReference>
<dbReference type="InterPro" id="IPR036625">
    <property type="entry name" value="E3-bd_dom_sf"/>
</dbReference>
<dbReference type="PROSITE" id="PS50968">
    <property type="entry name" value="BIOTINYL_LIPOYL"/>
    <property type="match status" value="1"/>
</dbReference>
<dbReference type="InterPro" id="IPR003016">
    <property type="entry name" value="2-oxoA_DH_lipoyl-BS"/>
</dbReference>
<dbReference type="Gene3D" id="4.10.320.10">
    <property type="entry name" value="E3-binding domain"/>
    <property type="match status" value="1"/>
</dbReference>
<dbReference type="InterPro" id="IPR000089">
    <property type="entry name" value="Biotin_lipoyl"/>
</dbReference>
<keyword evidence="6" id="KW-1185">Reference proteome</keyword>
<dbReference type="Pfam" id="PF00364">
    <property type="entry name" value="Biotin_lipoyl"/>
    <property type="match status" value="1"/>
</dbReference>
<dbReference type="InterPro" id="IPR011053">
    <property type="entry name" value="Single_hybrid_motif"/>
</dbReference>
<feature type="region of interest" description="Disordered" evidence="3">
    <location>
        <begin position="83"/>
        <end position="143"/>
    </location>
</feature>
<dbReference type="GO" id="GO:0006086">
    <property type="term" value="P:pyruvate decarboxylation to acetyl-CoA"/>
    <property type="evidence" value="ECO:0007669"/>
    <property type="project" value="InterPro"/>
</dbReference>
<evidence type="ECO:0000313" key="6">
    <source>
        <dbReference type="Proteomes" id="UP001164286"/>
    </source>
</evidence>
<dbReference type="InterPro" id="IPR045257">
    <property type="entry name" value="E2/Pdx1"/>
</dbReference>
<dbReference type="EMBL" id="JAKWFO010000004">
    <property type="protein sequence ID" value="KAI9637614.1"/>
    <property type="molecule type" value="Genomic_DNA"/>
</dbReference>
<dbReference type="GeneID" id="77728639"/>
<dbReference type="PANTHER" id="PTHR23151:SF82">
    <property type="entry name" value="PYRUVATE DEHYDROGENASE COMPLEX PROTEIN X COMPONENT, MITOCHONDRIAL"/>
    <property type="match status" value="1"/>
</dbReference>
<evidence type="ECO:0000259" key="4">
    <source>
        <dbReference type="PROSITE" id="PS50968"/>
    </source>
</evidence>
<evidence type="ECO:0000256" key="2">
    <source>
        <dbReference type="ARBA" id="ARBA00022946"/>
    </source>
</evidence>
<dbReference type="RefSeq" id="XP_052947391.1">
    <property type="nucleotide sequence ID" value="XM_053089434.1"/>
</dbReference>
<name>A0AA38HEW1_9TREE</name>
<keyword evidence="2" id="KW-0809">Transit peptide</keyword>
<reference evidence="5" key="1">
    <citation type="journal article" date="2022" name="G3 (Bethesda)">
        <title>High quality genome of the basidiomycete yeast Dioszegia hungarica PDD-24b-2 isolated from cloud water.</title>
        <authorList>
            <person name="Jarrige D."/>
            <person name="Haridas S."/>
            <person name="Bleykasten-Grosshans C."/>
            <person name="Joly M."/>
            <person name="Nadalig T."/>
            <person name="Sancelme M."/>
            <person name="Vuilleumier S."/>
            <person name="Grigoriev I.V."/>
            <person name="Amato P."/>
            <person name="Bringel F."/>
        </authorList>
    </citation>
    <scope>NUCLEOTIDE SEQUENCE</scope>
    <source>
        <strain evidence="5">PDD-24b-2</strain>
    </source>
</reference>
<dbReference type="PROSITE" id="PS00189">
    <property type="entry name" value="LIPOYL"/>
    <property type="match status" value="1"/>
</dbReference>
<proteinExistence type="predicted"/>
<evidence type="ECO:0000256" key="3">
    <source>
        <dbReference type="SAM" id="MobiDB-lite"/>
    </source>
</evidence>
<feature type="region of interest" description="Disordered" evidence="3">
    <location>
        <begin position="1"/>
        <end position="21"/>
    </location>
</feature>
<gene>
    <name evidence="5" type="ORF">MKK02DRAFT_36494</name>
</gene>
<feature type="compositionally biased region" description="Basic and acidic residues" evidence="3">
    <location>
        <begin position="128"/>
        <end position="138"/>
    </location>
</feature>
<dbReference type="GO" id="GO:0004742">
    <property type="term" value="F:dihydrolipoyllysine-residue acetyltransferase activity"/>
    <property type="evidence" value="ECO:0007669"/>
    <property type="project" value="TreeGrafter"/>
</dbReference>
<evidence type="ECO:0000256" key="1">
    <source>
        <dbReference type="ARBA" id="ARBA00022823"/>
    </source>
</evidence>
<keyword evidence="5" id="KW-0670">Pyruvate</keyword>
<feature type="compositionally biased region" description="Basic and acidic residues" evidence="3">
    <location>
        <begin position="105"/>
        <end position="116"/>
    </location>
</feature>
<evidence type="ECO:0000313" key="5">
    <source>
        <dbReference type="EMBL" id="KAI9637614.1"/>
    </source>
</evidence>
<dbReference type="FunFam" id="2.40.50.100:FF:000010">
    <property type="entry name" value="Acetyltransferase component of pyruvate dehydrogenase complex"/>
    <property type="match status" value="1"/>
</dbReference>
<feature type="region of interest" description="Disordered" evidence="3">
    <location>
        <begin position="192"/>
        <end position="228"/>
    </location>
</feature>
<dbReference type="SUPFAM" id="SSF51230">
    <property type="entry name" value="Single hybrid motif"/>
    <property type="match status" value="1"/>
</dbReference>
<dbReference type="CDD" id="cd06849">
    <property type="entry name" value="lipoyl_domain"/>
    <property type="match status" value="1"/>
</dbReference>
<dbReference type="Proteomes" id="UP001164286">
    <property type="component" value="Unassembled WGS sequence"/>
</dbReference>
<dbReference type="PANTHER" id="PTHR23151">
    <property type="entry name" value="DIHYDROLIPOAMIDE ACETYL/SUCCINYL-TRANSFERASE-RELATED"/>
    <property type="match status" value="1"/>
</dbReference>
<protein>
    <submittedName>
        <fullName evidence="5">Pyruvate dehydrogenase protein x component mitochondrial</fullName>
    </submittedName>
</protein>
<dbReference type="AlphaFoldDB" id="A0AA38HEW1"/>
<feature type="domain" description="Lipoyl-binding" evidence="4">
    <location>
        <begin position="1"/>
        <end position="74"/>
    </location>
</feature>
<dbReference type="GO" id="GO:0045254">
    <property type="term" value="C:pyruvate dehydrogenase complex"/>
    <property type="evidence" value="ECO:0007669"/>
    <property type="project" value="InterPro"/>
</dbReference>
<comment type="caution">
    <text evidence="5">The sequence shown here is derived from an EMBL/GenBank/DDBJ whole genome shotgun (WGS) entry which is preliminary data.</text>
</comment>
<accession>A0AA38HEW1</accession>
<keyword evidence="1" id="KW-0450">Lipoyl</keyword>